<dbReference type="EMBL" id="SNRW01022317">
    <property type="protein sequence ID" value="KAA6363911.1"/>
    <property type="molecule type" value="Genomic_DNA"/>
</dbReference>
<gene>
    <name evidence="1" type="ORF">EZS28_040562</name>
</gene>
<sequence length="137" mass="15022">MFFGNSRDAGIGIVQDSFNINIDSHPFDNPNSQHMATYGGAQYDGGPGCVIYKGSQTPGNSVYTDGQIVKMEFNSEKGTLIFFVDGNQQPIFISGIKDKVKFVLGMCGTNRYCTVRSLKKLIVPQAQQVSNAKSIQW</sequence>
<evidence type="ECO:0000313" key="1">
    <source>
        <dbReference type="EMBL" id="KAA6363911.1"/>
    </source>
</evidence>
<evidence type="ECO:0008006" key="3">
    <source>
        <dbReference type="Google" id="ProtNLM"/>
    </source>
</evidence>
<dbReference type="InterPro" id="IPR043136">
    <property type="entry name" value="B30.2/SPRY_sf"/>
</dbReference>
<organism evidence="1 2">
    <name type="scientific">Streblomastix strix</name>
    <dbReference type="NCBI Taxonomy" id="222440"/>
    <lineage>
        <taxon>Eukaryota</taxon>
        <taxon>Metamonada</taxon>
        <taxon>Preaxostyla</taxon>
        <taxon>Oxymonadida</taxon>
        <taxon>Streblomastigidae</taxon>
        <taxon>Streblomastix</taxon>
    </lineage>
</organism>
<protein>
    <recommendedName>
        <fullName evidence="3">SPRY domain-containing protein</fullName>
    </recommendedName>
</protein>
<dbReference type="Gene3D" id="2.60.120.920">
    <property type="match status" value="1"/>
</dbReference>
<proteinExistence type="predicted"/>
<evidence type="ECO:0000313" key="2">
    <source>
        <dbReference type="Proteomes" id="UP000324800"/>
    </source>
</evidence>
<name>A0A5J4U1P6_9EUKA</name>
<dbReference type="AlphaFoldDB" id="A0A5J4U1P6"/>
<comment type="caution">
    <text evidence="1">The sequence shown here is derived from an EMBL/GenBank/DDBJ whole genome shotgun (WGS) entry which is preliminary data.</text>
</comment>
<accession>A0A5J4U1P6</accession>
<dbReference type="Proteomes" id="UP000324800">
    <property type="component" value="Unassembled WGS sequence"/>
</dbReference>
<reference evidence="1 2" key="1">
    <citation type="submission" date="2019-03" db="EMBL/GenBank/DDBJ databases">
        <title>Single cell metagenomics reveals metabolic interactions within the superorganism composed of flagellate Streblomastix strix and complex community of Bacteroidetes bacteria on its surface.</title>
        <authorList>
            <person name="Treitli S.C."/>
            <person name="Kolisko M."/>
            <person name="Husnik F."/>
            <person name="Keeling P."/>
            <person name="Hampl V."/>
        </authorList>
    </citation>
    <scope>NUCLEOTIDE SEQUENCE [LARGE SCALE GENOMIC DNA]</scope>
    <source>
        <strain evidence="1">ST1C</strain>
    </source>
</reference>